<feature type="compositionally biased region" description="Basic residues" evidence="6">
    <location>
        <begin position="160"/>
        <end position="176"/>
    </location>
</feature>
<comment type="similarity">
    <text evidence="2">Belongs to the type II (or gamma) interferon family.</text>
</comment>
<dbReference type="Ensembl" id="ENSPNAT00000031624.2">
    <property type="protein sequence ID" value="ENSPNAP00000036685.1"/>
    <property type="gene ID" value="ENSPNAG00000027720.2"/>
</dbReference>
<dbReference type="RefSeq" id="XP_037398206.1">
    <property type="nucleotide sequence ID" value="XM_037542309.1"/>
</dbReference>
<keyword evidence="7" id="KW-0732">Signal</keyword>
<feature type="signal peptide" evidence="7">
    <location>
        <begin position="1"/>
        <end position="20"/>
    </location>
</feature>
<evidence type="ECO:0000313" key="8">
    <source>
        <dbReference type="Ensembl" id="ENSPNAP00000036685.1"/>
    </source>
</evidence>
<accession>A0A3B4EL99</accession>
<dbReference type="Gene3D" id="1.20.1250.10">
    <property type="match status" value="1"/>
</dbReference>
<evidence type="ECO:0000256" key="6">
    <source>
        <dbReference type="SAM" id="MobiDB-lite"/>
    </source>
</evidence>
<keyword evidence="3" id="KW-0202">Cytokine</keyword>
<dbReference type="STRING" id="42514.ENSPNAP00000036685"/>
<dbReference type="InterPro" id="IPR009079">
    <property type="entry name" value="4_helix_cytokine-like_core"/>
</dbReference>
<protein>
    <submittedName>
        <fullName evidence="8">Uncharacterized protein</fullName>
    </submittedName>
</protein>
<dbReference type="AlphaFoldDB" id="A0A3B4EL99"/>
<reference evidence="8" key="3">
    <citation type="submission" date="2025-09" db="UniProtKB">
        <authorList>
            <consortium name="Ensembl"/>
        </authorList>
    </citation>
    <scope>IDENTIFICATION</scope>
</reference>
<dbReference type="OMA" id="TSGWMTY"/>
<dbReference type="PANTHER" id="PTHR11419:SF0">
    <property type="entry name" value="INTERFERON GAMMA"/>
    <property type="match status" value="1"/>
</dbReference>
<dbReference type="InterPro" id="IPR002069">
    <property type="entry name" value="Interferon_gamma"/>
</dbReference>
<keyword evidence="9" id="KW-1185">Reference proteome</keyword>
<comment type="subcellular location">
    <subcellularLocation>
        <location evidence="1">Secreted</location>
    </subcellularLocation>
</comment>
<dbReference type="CTD" id="405790"/>
<dbReference type="GO" id="GO:0005125">
    <property type="term" value="F:cytokine activity"/>
    <property type="evidence" value="ECO:0007669"/>
    <property type="project" value="UniProtKB-KW"/>
</dbReference>
<name>A0A3B4EL99_PYGNA</name>
<dbReference type="Pfam" id="PF00714">
    <property type="entry name" value="IFN-gamma"/>
    <property type="match status" value="1"/>
</dbReference>
<dbReference type="GO" id="GO:0006955">
    <property type="term" value="P:immune response"/>
    <property type="evidence" value="ECO:0007669"/>
    <property type="project" value="InterPro"/>
</dbReference>
<keyword evidence="5" id="KW-0325">Glycoprotein</keyword>
<dbReference type="Proteomes" id="UP001501920">
    <property type="component" value="Chromosome 1"/>
</dbReference>
<proteinExistence type="inferred from homology"/>
<feature type="region of interest" description="Disordered" evidence="6">
    <location>
        <begin position="154"/>
        <end position="176"/>
    </location>
</feature>
<evidence type="ECO:0000256" key="2">
    <source>
        <dbReference type="ARBA" id="ARBA00007566"/>
    </source>
</evidence>
<dbReference type="PANTHER" id="PTHR11419">
    <property type="entry name" value="INTERFERON GAMMA"/>
    <property type="match status" value="1"/>
</dbReference>
<sequence>MILLLEICLLSFGLMASSEASIPPNARLHIEQLNNYYKTTEGADLFDGKPLFWGRLDGFEKPEQKLLMTIILDAYNRILTQMQNETEDAEVQNKLIKVKVYLDRLKLHYFSDKHNKLKTQASEVMALKETDPLVQRKALFELIKVYHEADNLRDTSVQNHRSRRQAKASKKHRSKS</sequence>
<dbReference type="GO" id="GO:0005133">
    <property type="term" value="F:type II interferon receptor binding"/>
    <property type="evidence" value="ECO:0007669"/>
    <property type="project" value="InterPro"/>
</dbReference>
<evidence type="ECO:0000256" key="7">
    <source>
        <dbReference type="SAM" id="SignalP"/>
    </source>
</evidence>
<reference evidence="8" key="2">
    <citation type="submission" date="2025-08" db="UniProtKB">
        <authorList>
            <consortium name="Ensembl"/>
        </authorList>
    </citation>
    <scope>IDENTIFICATION</scope>
</reference>
<reference evidence="8 9" key="1">
    <citation type="submission" date="2020-10" db="EMBL/GenBank/DDBJ databases">
        <title>Pygocentrus nattereri (red-bellied piranha) genome, fPygNat1, primary haplotype.</title>
        <authorList>
            <person name="Myers G."/>
            <person name="Meyer A."/>
            <person name="Karagic N."/>
            <person name="Pippel M."/>
            <person name="Winkler S."/>
            <person name="Tracey A."/>
            <person name="Wood J."/>
            <person name="Formenti G."/>
            <person name="Howe K."/>
            <person name="Fedrigo O."/>
            <person name="Jarvis E.D."/>
        </authorList>
    </citation>
    <scope>NUCLEOTIDE SEQUENCE [LARGE SCALE GENOMIC DNA]</scope>
</reference>
<evidence type="ECO:0000256" key="4">
    <source>
        <dbReference type="ARBA" id="ARBA00022525"/>
    </source>
</evidence>
<evidence type="ECO:0000256" key="5">
    <source>
        <dbReference type="ARBA" id="ARBA00023180"/>
    </source>
</evidence>
<evidence type="ECO:0000256" key="1">
    <source>
        <dbReference type="ARBA" id="ARBA00004613"/>
    </source>
</evidence>
<feature type="chain" id="PRO_5017475048" evidence="7">
    <location>
        <begin position="21"/>
        <end position="176"/>
    </location>
</feature>
<dbReference type="SUPFAM" id="SSF47266">
    <property type="entry name" value="4-helical cytokines"/>
    <property type="match status" value="1"/>
</dbReference>
<dbReference type="GeneID" id="119264231"/>
<dbReference type="GO" id="GO:0005615">
    <property type="term" value="C:extracellular space"/>
    <property type="evidence" value="ECO:0007669"/>
    <property type="project" value="UniProtKB-KW"/>
</dbReference>
<evidence type="ECO:0000256" key="3">
    <source>
        <dbReference type="ARBA" id="ARBA00022514"/>
    </source>
</evidence>
<dbReference type="GeneTree" id="ENSGT00390000007831"/>
<organism evidence="8 9">
    <name type="scientific">Pygocentrus nattereri</name>
    <name type="common">Red-bellied piranha</name>
    <dbReference type="NCBI Taxonomy" id="42514"/>
    <lineage>
        <taxon>Eukaryota</taxon>
        <taxon>Metazoa</taxon>
        <taxon>Chordata</taxon>
        <taxon>Craniata</taxon>
        <taxon>Vertebrata</taxon>
        <taxon>Euteleostomi</taxon>
        <taxon>Actinopterygii</taxon>
        <taxon>Neopterygii</taxon>
        <taxon>Teleostei</taxon>
        <taxon>Ostariophysi</taxon>
        <taxon>Characiformes</taxon>
        <taxon>Characoidei</taxon>
        <taxon>Pygocentrus</taxon>
    </lineage>
</organism>
<keyword evidence="4" id="KW-0964">Secreted</keyword>
<evidence type="ECO:0000313" key="9">
    <source>
        <dbReference type="Proteomes" id="UP001501920"/>
    </source>
</evidence>